<dbReference type="GO" id="GO:0008270">
    <property type="term" value="F:zinc ion binding"/>
    <property type="evidence" value="ECO:0007669"/>
    <property type="project" value="UniProtKB-KW"/>
</dbReference>
<accession>A0A318K855</accession>
<evidence type="ECO:0000313" key="2">
    <source>
        <dbReference type="EMBL" id="PXX69133.1"/>
    </source>
</evidence>
<feature type="domain" description="Elongation factor G-binding protein C-terminal treble-clef zinc-finger" evidence="1">
    <location>
        <begin position="8"/>
        <end position="160"/>
    </location>
</feature>
<sequence>MKPVTERDIRSSFINCSKTEAKRLPMPRELDERPWDDLDFLGWSDPSLPGRCYLVVPQDDGELIGVALRYETGGSGRAQMCSICLTTHTGTGVSLVTAAKAGPSGRKGNTVGTYMCTDLACPLYTRGKKTPALGNRYRENLNPEQKVERMLGNLRAFIARLYS</sequence>
<dbReference type="EMBL" id="QJKF01000002">
    <property type="protein sequence ID" value="PXX69133.1"/>
    <property type="molecule type" value="Genomic_DNA"/>
</dbReference>
<dbReference type="AlphaFoldDB" id="A0A318K855"/>
<dbReference type="Proteomes" id="UP000247569">
    <property type="component" value="Unassembled WGS sequence"/>
</dbReference>
<organism evidence="2 3">
    <name type="scientific">Nocardia tenerifensis</name>
    <dbReference type="NCBI Taxonomy" id="228006"/>
    <lineage>
        <taxon>Bacteria</taxon>
        <taxon>Bacillati</taxon>
        <taxon>Actinomycetota</taxon>
        <taxon>Actinomycetes</taxon>
        <taxon>Mycobacteriales</taxon>
        <taxon>Nocardiaceae</taxon>
        <taxon>Nocardia</taxon>
    </lineage>
</organism>
<evidence type="ECO:0000313" key="3">
    <source>
        <dbReference type="Proteomes" id="UP000247569"/>
    </source>
</evidence>
<name>A0A318K855_9NOCA</name>
<keyword evidence="2" id="KW-0863">Zinc-finger</keyword>
<reference evidence="2 3" key="1">
    <citation type="submission" date="2018-05" db="EMBL/GenBank/DDBJ databases">
        <title>Genomic Encyclopedia of Type Strains, Phase IV (KMG-IV): sequencing the most valuable type-strain genomes for metagenomic binning, comparative biology and taxonomic classification.</title>
        <authorList>
            <person name="Goeker M."/>
        </authorList>
    </citation>
    <scope>NUCLEOTIDE SEQUENCE [LARGE SCALE GENOMIC DNA]</scope>
    <source>
        <strain evidence="2 3">DSM 44704</strain>
    </source>
</reference>
<keyword evidence="3" id="KW-1185">Reference proteome</keyword>
<proteinExistence type="predicted"/>
<gene>
    <name evidence="2" type="ORF">DFR70_102820</name>
</gene>
<dbReference type="InterPro" id="IPR032330">
    <property type="entry name" value="EF-G-binding_C"/>
</dbReference>
<dbReference type="OrthoDB" id="4171838at2"/>
<protein>
    <submittedName>
        <fullName evidence="2">Treble-clef zinc-finger protein</fullName>
    </submittedName>
</protein>
<dbReference type="RefSeq" id="WP_040738055.1">
    <property type="nucleotide sequence ID" value="NZ_QJKF01000002.1"/>
</dbReference>
<evidence type="ECO:0000259" key="1">
    <source>
        <dbReference type="Pfam" id="PF16571"/>
    </source>
</evidence>
<dbReference type="Pfam" id="PF16571">
    <property type="entry name" value="FBP_C"/>
    <property type="match status" value="1"/>
</dbReference>
<keyword evidence="2" id="KW-0862">Zinc</keyword>
<comment type="caution">
    <text evidence="2">The sequence shown here is derived from an EMBL/GenBank/DDBJ whole genome shotgun (WGS) entry which is preliminary data.</text>
</comment>
<keyword evidence="2" id="KW-0479">Metal-binding</keyword>